<evidence type="ECO:0000256" key="5">
    <source>
        <dbReference type="ARBA" id="ARBA00022989"/>
    </source>
</evidence>
<evidence type="ECO:0000313" key="11">
    <source>
        <dbReference type="Proteomes" id="UP000247454"/>
    </source>
</evidence>
<dbReference type="PRINTS" id="PR01437">
    <property type="entry name" value="NUOXDRDTASE4"/>
</dbReference>
<dbReference type="NCBIfam" id="NF009309">
    <property type="entry name" value="PRK12666.1"/>
    <property type="match status" value="1"/>
</dbReference>
<evidence type="ECO:0000256" key="6">
    <source>
        <dbReference type="ARBA" id="ARBA00023136"/>
    </source>
</evidence>
<keyword evidence="3" id="KW-1003">Cell membrane</keyword>
<feature type="transmembrane region" description="Helical" evidence="8">
    <location>
        <begin position="85"/>
        <end position="106"/>
    </location>
</feature>
<keyword evidence="5 8" id="KW-1133">Transmembrane helix</keyword>
<organism evidence="10 11">
    <name type="scientific">Phyllobacterium leguminum</name>
    <dbReference type="NCBI Taxonomy" id="314237"/>
    <lineage>
        <taxon>Bacteria</taxon>
        <taxon>Pseudomonadati</taxon>
        <taxon>Pseudomonadota</taxon>
        <taxon>Alphaproteobacteria</taxon>
        <taxon>Hyphomicrobiales</taxon>
        <taxon>Phyllobacteriaceae</taxon>
        <taxon>Phyllobacterium</taxon>
    </lineage>
</organism>
<evidence type="ECO:0000256" key="3">
    <source>
        <dbReference type="ARBA" id="ARBA00022475"/>
    </source>
</evidence>
<protein>
    <submittedName>
        <fullName evidence="10">Multisubunit potassium/proton antiporter PhaD subunit</fullName>
    </submittedName>
</protein>
<evidence type="ECO:0000313" key="10">
    <source>
        <dbReference type="EMBL" id="PYE90513.1"/>
    </source>
</evidence>
<comment type="similarity">
    <text evidence="2">Belongs to the CPA3 antiporters (TC 2.A.63) subunit D family.</text>
</comment>
<feature type="transmembrane region" description="Helical" evidence="8">
    <location>
        <begin position="481"/>
        <end position="502"/>
    </location>
</feature>
<feature type="transmembrane region" description="Helical" evidence="8">
    <location>
        <begin position="166"/>
        <end position="190"/>
    </location>
</feature>
<feature type="transmembrane region" description="Helical" evidence="8">
    <location>
        <begin position="136"/>
        <end position="154"/>
    </location>
</feature>
<feature type="transmembrane region" description="Helical" evidence="8">
    <location>
        <begin position="113"/>
        <end position="130"/>
    </location>
</feature>
<reference evidence="10 11" key="1">
    <citation type="submission" date="2018-06" db="EMBL/GenBank/DDBJ databases">
        <title>Genomic Encyclopedia of Type Strains, Phase III (KMG-III): the genomes of soil and plant-associated and newly described type strains.</title>
        <authorList>
            <person name="Whitman W."/>
        </authorList>
    </citation>
    <scope>NUCLEOTIDE SEQUENCE [LARGE SCALE GENOMIC DNA]</scope>
    <source>
        <strain evidence="10 11">ORS 1419</strain>
    </source>
</reference>
<dbReference type="Proteomes" id="UP000247454">
    <property type="component" value="Unassembled WGS sequence"/>
</dbReference>
<feature type="transmembrane region" description="Helical" evidence="8">
    <location>
        <begin position="443"/>
        <end position="461"/>
    </location>
</feature>
<feature type="transmembrane region" description="Helical" evidence="8">
    <location>
        <begin position="308"/>
        <end position="329"/>
    </location>
</feature>
<feature type="transmembrane region" description="Helical" evidence="8">
    <location>
        <begin position="39"/>
        <end position="65"/>
    </location>
</feature>
<evidence type="ECO:0000256" key="8">
    <source>
        <dbReference type="SAM" id="Phobius"/>
    </source>
</evidence>
<evidence type="ECO:0000259" key="9">
    <source>
        <dbReference type="Pfam" id="PF00361"/>
    </source>
</evidence>
<feature type="transmembrane region" description="Helical" evidence="8">
    <location>
        <begin position="210"/>
        <end position="226"/>
    </location>
</feature>
<keyword evidence="11" id="KW-1185">Reference proteome</keyword>
<gene>
    <name evidence="10" type="ORF">C7477_101186</name>
</gene>
<sequence>MTAPWLHNLIIAPIVLPFVAGALMLLFDERRHTLKAVTSLASAILLLGVAVALLVLAGAVAPAASVYLLGNWPAPFGIVLVLDRLSALMLVLTAILAIASLVFALARWHRAGPHFHTIFQFLLVGLNGAFLTGDLFNLFVFFEVMLAASYGLVLHGSGPRRVRAGLHYIAFNLAASALFLIGVSLLYGITGTLNMADLARQLPLVAPGDRVFVEAGAAILGVAFLVKAGMWPLGFWLVPAYAAAAAPVAAMFAILSKVGIYLLLRLSLLLSGAGAFAGFGGGWLIAGGMATLAFGLIGVLASQAMDRLAGYFVLVSSGTLIAAIGIGGTQTTGAALYYMASSTFAVAAFFLLAELIGRSQDTAANMLAVTMELYGEDDEEAIEEEVGLAIPATLAILGACFSICAIVLIGMPPFSGFVAKFLLIASILNPKGLGHPLPVSGSAWALIALIAIAGLAALIALTRMGIRIFWASPDGDVPRVLLVEIAPVAGLLMLCLALMAGAGPMMAYMQETAQSLHAPRDYIGSVMDAARVKDAGP</sequence>
<evidence type="ECO:0000256" key="2">
    <source>
        <dbReference type="ARBA" id="ARBA00005346"/>
    </source>
</evidence>
<dbReference type="GO" id="GO:0042773">
    <property type="term" value="P:ATP synthesis coupled electron transport"/>
    <property type="evidence" value="ECO:0007669"/>
    <property type="project" value="InterPro"/>
</dbReference>
<feature type="transmembrane region" description="Helical" evidence="8">
    <location>
        <begin position="233"/>
        <end position="255"/>
    </location>
</feature>
<feature type="transmembrane region" description="Helical" evidence="8">
    <location>
        <begin position="6"/>
        <end position="27"/>
    </location>
</feature>
<feature type="transmembrane region" description="Helical" evidence="8">
    <location>
        <begin position="275"/>
        <end position="301"/>
    </location>
</feature>
<dbReference type="PANTHER" id="PTHR42703:SF1">
    <property type="entry name" value="NA(+)_H(+) ANTIPORTER SUBUNIT D1"/>
    <property type="match status" value="1"/>
</dbReference>
<comment type="subcellular location">
    <subcellularLocation>
        <location evidence="1">Cell membrane</location>
        <topology evidence="1">Multi-pass membrane protein</topology>
    </subcellularLocation>
    <subcellularLocation>
        <location evidence="7">Membrane</location>
        <topology evidence="7">Multi-pass membrane protein</topology>
    </subcellularLocation>
</comment>
<feature type="domain" description="NADH:quinone oxidoreductase/Mrp antiporter transmembrane" evidence="9">
    <location>
        <begin position="133"/>
        <end position="429"/>
    </location>
</feature>
<dbReference type="OrthoDB" id="9768329at2"/>
<name>A0A318T7H2_9HYPH</name>
<dbReference type="InterPro" id="IPR003918">
    <property type="entry name" value="NADH_UbQ_OxRdtase"/>
</dbReference>
<dbReference type="AlphaFoldDB" id="A0A318T7H2"/>
<dbReference type="RefSeq" id="WP_110747781.1">
    <property type="nucleotide sequence ID" value="NZ_QJTF01000001.1"/>
</dbReference>
<evidence type="ECO:0000256" key="7">
    <source>
        <dbReference type="RuleBase" id="RU000320"/>
    </source>
</evidence>
<evidence type="ECO:0000256" key="4">
    <source>
        <dbReference type="ARBA" id="ARBA00022692"/>
    </source>
</evidence>
<evidence type="ECO:0000256" key="1">
    <source>
        <dbReference type="ARBA" id="ARBA00004651"/>
    </source>
</evidence>
<feature type="transmembrane region" description="Helical" evidence="8">
    <location>
        <begin position="335"/>
        <end position="356"/>
    </location>
</feature>
<dbReference type="InterPro" id="IPR050586">
    <property type="entry name" value="CPA3_Na-H_Antiporter_D"/>
</dbReference>
<dbReference type="GO" id="GO:0005886">
    <property type="term" value="C:plasma membrane"/>
    <property type="evidence" value="ECO:0007669"/>
    <property type="project" value="UniProtKB-SubCell"/>
</dbReference>
<feature type="transmembrane region" description="Helical" evidence="8">
    <location>
        <begin position="394"/>
        <end position="423"/>
    </location>
</feature>
<keyword evidence="4 7" id="KW-0812">Transmembrane</keyword>
<proteinExistence type="inferred from homology"/>
<dbReference type="InterPro" id="IPR001750">
    <property type="entry name" value="ND/Mrp_TM"/>
</dbReference>
<dbReference type="EMBL" id="QJTF01000001">
    <property type="protein sequence ID" value="PYE90513.1"/>
    <property type="molecule type" value="Genomic_DNA"/>
</dbReference>
<accession>A0A318T7H2</accession>
<comment type="caution">
    <text evidence="10">The sequence shown here is derived from an EMBL/GenBank/DDBJ whole genome shotgun (WGS) entry which is preliminary data.</text>
</comment>
<dbReference type="PANTHER" id="PTHR42703">
    <property type="entry name" value="NADH DEHYDROGENASE"/>
    <property type="match status" value="1"/>
</dbReference>
<keyword evidence="6 8" id="KW-0472">Membrane</keyword>
<dbReference type="GO" id="GO:0008137">
    <property type="term" value="F:NADH dehydrogenase (ubiquinone) activity"/>
    <property type="evidence" value="ECO:0007669"/>
    <property type="project" value="InterPro"/>
</dbReference>
<dbReference type="Pfam" id="PF00361">
    <property type="entry name" value="Proton_antipo_M"/>
    <property type="match status" value="1"/>
</dbReference>